<accession>A0A4R6VAY9</accession>
<keyword evidence="3" id="KW-1185">Reference proteome</keyword>
<dbReference type="RefSeq" id="WP_133827635.1">
    <property type="nucleotide sequence ID" value="NZ_BAABHR010000033.1"/>
</dbReference>
<dbReference type="Pfam" id="PF11716">
    <property type="entry name" value="MDMPI_N"/>
    <property type="match status" value="1"/>
</dbReference>
<dbReference type="InterPro" id="IPR017517">
    <property type="entry name" value="Maleyloyr_isom"/>
</dbReference>
<dbReference type="InterPro" id="IPR024344">
    <property type="entry name" value="MDMPI_metal-binding"/>
</dbReference>
<dbReference type="AlphaFoldDB" id="A0A4R6VAY9"/>
<feature type="domain" description="Mycothiol-dependent maleylpyruvate isomerase metal-binding" evidence="1">
    <location>
        <begin position="25"/>
        <end position="154"/>
    </location>
</feature>
<evidence type="ECO:0000313" key="3">
    <source>
        <dbReference type="Proteomes" id="UP000295705"/>
    </source>
</evidence>
<sequence length="239" mass="26134">MTGTTKNPRTLTSDIGVLQREAGMAMATIASLTDAELTRPTRCAGWTRAHVIAHLATGADAMTNLATWAITGEETPDHASREERGAAIEAAAGLSAVELTATLRRAQARLQDALARLKDGVQVPTLPTLLDGEVDVFSLPARRTTELVVHHDDLDTTWEWHEADPDAVVDAIEICVHRLRAHPEAPGLHVVAREGEEWTVGDGAHRIEGWYEALLPFLAREQVEEGLRYEGELPRLPPW</sequence>
<dbReference type="GO" id="GO:0046872">
    <property type="term" value="F:metal ion binding"/>
    <property type="evidence" value="ECO:0007669"/>
    <property type="project" value="InterPro"/>
</dbReference>
<keyword evidence="2" id="KW-0413">Isomerase</keyword>
<dbReference type="InterPro" id="IPR034660">
    <property type="entry name" value="DinB/YfiT-like"/>
</dbReference>
<organism evidence="2 3">
    <name type="scientific">Actinomycetospora succinea</name>
    <dbReference type="NCBI Taxonomy" id="663603"/>
    <lineage>
        <taxon>Bacteria</taxon>
        <taxon>Bacillati</taxon>
        <taxon>Actinomycetota</taxon>
        <taxon>Actinomycetes</taxon>
        <taxon>Pseudonocardiales</taxon>
        <taxon>Pseudonocardiaceae</taxon>
        <taxon>Actinomycetospora</taxon>
    </lineage>
</organism>
<gene>
    <name evidence="2" type="ORF">EV188_104602</name>
</gene>
<keyword evidence="2" id="KW-0670">Pyruvate</keyword>
<proteinExistence type="predicted"/>
<reference evidence="2 3" key="1">
    <citation type="submission" date="2019-03" db="EMBL/GenBank/DDBJ databases">
        <title>Genomic Encyclopedia of Type Strains, Phase IV (KMG-IV): sequencing the most valuable type-strain genomes for metagenomic binning, comparative biology and taxonomic classification.</title>
        <authorList>
            <person name="Goeker M."/>
        </authorList>
    </citation>
    <scope>NUCLEOTIDE SEQUENCE [LARGE SCALE GENOMIC DNA]</scope>
    <source>
        <strain evidence="2 3">DSM 45775</strain>
    </source>
</reference>
<dbReference type="OrthoDB" id="5118203at2"/>
<protein>
    <submittedName>
        <fullName evidence="2">Maleylpyruvate isomerase</fullName>
    </submittedName>
</protein>
<dbReference type="EMBL" id="SNYO01000004">
    <property type="protein sequence ID" value="TDQ58853.1"/>
    <property type="molecule type" value="Genomic_DNA"/>
</dbReference>
<evidence type="ECO:0000259" key="1">
    <source>
        <dbReference type="Pfam" id="PF11716"/>
    </source>
</evidence>
<dbReference type="NCBIfam" id="TIGR03083">
    <property type="entry name" value="maleylpyruvate isomerase family mycothiol-dependent enzyme"/>
    <property type="match status" value="1"/>
</dbReference>
<dbReference type="SUPFAM" id="SSF109854">
    <property type="entry name" value="DinB/YfiT-like putative metalloenzymes"/>
    <property type="match status" value="1"/>
</dbReference>
<comment type="caution">
    <text evidence="2">The sequence shown here is derived from an EMBL/GenBank/DDBJ whole genome shotgun (WGS) entry which is preliminary data.</text>
</comment>
<dbReference type="GO" id="GO:0016853">
    <property type="term" value="F:isomerase activity"/>
    <property type="evidence" value="ECO:0007669"/>
    <property type="project" value="UniProtKB-KW"/>
</dbReference>
<name>A0A4R6VAY9_9PSEU</name>
<dbReference type="Proteomes" id="UP000295705">
    <property type="component" value="Unassembled WGS sequence"/>
</dbReference>
<dbReference type="Gene3D" id="1.20.120.450">
    <property type="entry name" value="dinb family like domain"/>
    <property type="match status" value="1"/>
</dbReference>
<evidence type="ECO:0000313" key="2">
    <source>
        <dbReference type="EMBL" id="TDQ58853.1"/>
    </source>
</evidence>